<dbReference type="Proteomes" id="UP000679008">
    <property type="component" value="Unassembled WGS sequence"/>
</dbReference>
<comment type="caution">
    <text evidence="2">The sequence shown here is derived from an EMBL/GenBank/DDBJ whole genome shotgun (WGS) entry which is preliminary data.</text>
</comment>
<evidence type="ECO:0000313" key="3">
    <source>
        <dbReference type="Proteomes" id="UP000679008"/>
    </source>
</evidence>
<sequence length="303" mass="34112">MKNKYLLGLLLAPLFLFSQTETDGLFMSKNYFCFGTVYQHNSWNEYWEGDFKRENLNLGTVYSSSLAVMGNYGLTKKLNVLISLPYVKTKASAGTLAGQEGVQDLTLSLKHLTFKRKINRTAYTVYTVLGLSTPLSDYAADFLPLSIGAKSKTATLRLIADYQNKRFFTTFSAAYVKRASIEIDRNSYFTTKPYYTNRVDMPDVINVNYKIGYRTNTLIAEASLENMVTQSGGFDITSNNMPFPSNTMNALRTGVFTKYSPKQNPRLSFLAGCNYTLNGRNVGQTTSIYGGLFYILNFNKKQS</sequence>
<gene>
    <name evidence="2" type="ORF">KBJ98_11010</name>
</gene>
<evidence type="ECO:0008006" key="4">
    <source>
        <dbReference type="Google" id="ProtNLM"/>
    </source>
</evidence>
<dbReference type="RefSeq" id="WP_210790676.1">
    <property type="nucleotide sequence ID" value="NZ_JAGPXB010000010.1"/>
</dbReference>
<name>A0ABS5D5E1_9FLAO</name>
<accession>A0ABS5D5E1</accession>
<proteinExistence type="predicted"/>
<evidence type="ECO:0000313" key="2">
    <source>
        <dbReference type="EMBL" id="MBQ0909232.1"/>
    </source>
</evidence>
<keyword evidence="3" id="KW-1185">Reference proteome</keyword>
<feature type="chain" id="PRO_5046464773" description="Transporter" evidence="1">
    <location>
        <begin position="19"/>
        <end position="303"/>
    </location>
</feature>
<keyword evidence="1" id="KW-0732">Signal</keyword>
<protein>
    <recommendedName>
        <fullName evidence="4">Transporter</fullName>
    </recommendedName>
</protein>
<evidence type="ECO:0000256" key="1">
    <source>
        <dbReference type="SAM" id="SignalP"/>
    </source>
</evidence>
<dbReference type="EMBL" id="JAGPXB010000010">
    <property type="protein sequence ID" value="MBQ0909232.1"/>
    <property type="molecule type" value="Genomic_DNA"/>
</dbReference>
<organism evidence="2 3">
    <name type="scientific">Flavobacterium erciyesense</name>
    <dbReference type="NCBI Taxonomy" id="2825842"/>
    <lineage>
        <taxon>Bacteria</taxon>
        <taxon>Pseudomonadati</taxon>
        <taxon>Bacteroidota</taxon>
        <taxon>Flavobacteriia</taxon>
        <taxon>Flavobacteriales</taxon>
        <taxon>Flavobacteriaceae</taxon>
        <taxon>Flavobacterium</taxon>
    </lineage>
</organism>
<feature type="signal peptide" evidence="1">
    <location>
        <begin position="1"/>
        <end position="18"/>
    </location>
</feature>
<reference evidence="2 3" key="1">
    <citation type="submission" date="2021-04" db="EMBL/GenBank/DDBJ databases">
        <title>Description of novel Flavobacterium sp. F-328.</title>
        <authorList>
            <person name="Saticioglu I.B."/>
        </authorList>
    </citation>
    <scope>NUCLEOTIDE SEQUENCE [LARGE SCALE GENOMIC DNA]</scope>
    <source>
        <strain evidence="2 3">F-328</strain>
    </source>
</reference>